<proteinExistence type="predicted"/>
<reference evidence="4" key="1">
    <citation type="submission" date="2016-04" db="EMBL/GenBank/DDBJ databases">
        <authorList>
            <person name="Ray J."/>
            <person name="Price M."/>
            <person name="Deutschbauer A."/>
        </authorList>
    </citation>
    <scope>NUCLEOTIDE SEQUENCE [LARGE SCALE GENOMIC DNA]</scope>
    <source>
        <strain evidence="4">FW300-N2E2</strain>
    </source>
</reference>
<dbReference type="Gene3D" id="3.40.50.1980">
    <property type="entry name" value="Nitrogenase molybdenum iron protein domain"/>
    <property type="match status" value="2"/>
</dbReference>
<feature type="domain" description="Fe/B12 periplasmic-binding" evidence="2">
    <location>
        <begin position="60"/>
        <end position="362"/>
    </location>
</feature>
<dbReference type="Pfam" id="PF01497">
    <property type="entry name" value="Peripla_BP_2"/>
    <property type="match status" value="1"/>
</dbReference>
<dbReference type="EMBL" id="CP015225">
    <property type="protein sequence ID" value="AMZ71134.1"/>
    <property type="molecule type" value="Genomic_DNA"/>
</dbReference>
<dbReference type="PANTHER" id="PTHR30535">
    <property type="entry name" value="VITAMIN B12-BINDING PROTEIN"/>
    <property type="match status" value="1"/>
</dbReference>
<dbReference type="InterPro" id="IPR050902">
    <property type="entry name" value="ABC_Transporter_SBP"/>
</dbReference>
<sequence>MVTVFRRPHTLAALLFAGLLGVSFLSLTPRSALAAEADPALGSVTDLLGRQVKVHLPVRRVILGEGRQLYLVAALDTQNPIERIVGWRKDLIQSDPDTYGAYLRKFPEIAKIPTFGGFEDGTFDIEQAISQRPDVIILNIEAQHATEDARYIEKLDALDIPVVYVDFRNNPMQNTEPTMRLFGQLFGKQARAEAFIDFRNQQIRRVTDVIEARHPARPKVFIERIGGYTDDCCLSFGNENFGLFVEMAGGDNIAKGIIPTTFGQLNAEQVVVANPAQVVVTSANWEAFAPGGHWVGVGPGADMAQARKKLAWYTRRPAYAGIKAQDDQAFHAIWHQFYNSPYQFVAIQQLAKWFHPTLFADLDPDASFRQLHEQFLPVPYEPGYAVSLDQTEDKP</sequence>
<dbReference type="CDD" id="cd01139">
    <property type="entry name" value="TroA_f"/>
    <property type="match status" value="1"/>
</dbReference>
<name>A0A159ZVQ0_PSEFL</name>
<evidence type="ECO:0000259" key="2">
    <source>
        <dbReference type="PROSITE" id="PS50983"/>
    </source>
</evidence>
<gene>
    <name evidence="3" type="ORF">TK06_08460</name>
</gene>
<dbReference type="PANTHER" id="PTHR30535:SF34">
    <property type="entry name" value="MOLYBDATE-BINDING PROTEIN MOLA"/>
    <property type="match status" value="1"/>
</dbReference>
<feature type="chain" id="PRO_5007811631" evidence="1">
    <location>
        <begin position="35"/>
        <end position="395"/>
    </location>
</feature>
<protein>
    <submittedName>
        <fullName evidence="3">ABC transporter substrate-binding protein</fullName>
    </submittedName>
</protein>
<evidence type="ECO:0000256" key="1">
    <source>
        <dbReference type="SAM" id="SignalP"/>
    </source>
</evidence>
<evidence type="ECO:0000313" key="3">
    <source>
        <dbReference type="EMBL" id="AMZ71134.1"/>
    </source>
</evidence>
<dbReference type="RefSeq" id="WP_063321699.1">
    <property type="nucleotide sequence ID" value="NZ_CP015225.1"/>
</dbReference>
<keyword evidence="1" id="KW-0732">Signal</keyword>
<dbReference type="InterPro" id="IPR002491">
    <property type="entry name" value="ABC_transptr_periplasmic_BD"/>
</dbReference>
<dbReference type="Proteomes" id="UP000076083">
    <property type="component" value="Chromosome"/>
</dbReference>
<feature type="signal peptide" evidence="1">
    <location>
        <begin position="1"/>
        <end position="34"/>
    </location>
</feature>
<dbReference type="AlphaFoldDB" id="A0A159ZVQ0"/>
<evidence type="ECO:0000313" key="4">
    <source>
        <dbReference type="Proteomes" id="UP000076083"/>
    </source>
</evidence>
<accession>A0A159ZVQ0</accession>
<organism evidence="3 4">
    <name type="scientific">Pseudomonas fluorescens</name>
    <dbReference type="NCBI Taxonomy" id="294"/>
    <lineage>
        <taxon>Bacteria</taxon>
        <taxon>Pseudomonadati</taxon>
        <taxon>Pseudomonadota</taxon>
        <taxon>Gammaproteobacteria</taxon>
        <taxon>Pseudomonadales</taxon>
        <taxon>Pseudomonadaceae</taxon>
        <taxon>Pseudomonas</taxon>
    </lineage>
</organism>
<dbReference type="PROSITE" id="PS50983">
    <property type="entry name" value="FE_B12_PBP"/>
    <property type="match status" value="1"/>
</dbReference>
<reference evidence="3 4" key="2">
    <citation type="journal article" date="2018" name="Nature">
        <title>Mutant phenotypes for thousands of bacterial genes of unknown function.</title>
        <authorList>
            <person name="Price M.N."/>
            <person name="Wetmore K.M."/>
            <person name="Waters R.J."/>
            <person name="Callaghan M."/>
            <person name="Ray J."/>
            <person name="Liu H."/>
            <person name="Kuehl J.V."/>
            <person name="Melnyk R.A."/>
            <person name="Lamson J.S."/>
            <person name="Suh Y."/>
            <person name="Carlson H.K."/>
            <person name="Esquivel Z."/>
            <person name="Sadeeshkumar H."/>
            <person name="Chakraborty R."/>
            <person name="Zane G.M."/>
            <person name="Rubin B.E."/>
            <person name="Wall J.D."/>
            <person name="Visel A."/>
            <person name="Bristow J."/>
            <person name="Blow M.J."/>
            <person name="Arkin A.P."/>
            <person name="Deutschbauer A.M."/>
        </authorList>
    </citation>
    <scope>NUCLEOTIDE SEQUENCE [LARGE SCALE GENOMIC DNA]</scope>
    <source>
        <strain evidence="3 4">FW300-N2E2</strain>
    </source>
</reference>
<dbReference type="SUPFAM" id="SSF53807">
    <property type="entry name" value="Helical backbone' metal receptor"/>
    <property type="match status" value="1"/>
</dbReference>